<accession>A0ABR9VXQ8</accession>
<evidence type="ECO:0008006" key="4">
    <source>
        <dbReference type="Google" id="ProtNLM"/>
    </source>
</evidence>
<evidence type="ECO:0000313" key="3">
    <source>
        <dbReference type="Proteomes" id="UP000658720"/>
    </source>
</evidence>
<name>A0ABR9VXQ8_9SYNC</name>
<keyword evidence="1" id="KW-0472">Membrane</keyword>
<organism evidence="2 3">
    <name type="scientific">Synechocystis salina LEGE 00031</name>
    <dbReference type="NCBI Taxonomy" id="1828736"/>
    <lineage>
        <taxon>Bacteria</taxon>
        <taxon>Bacillati</taxon>
        <taxon>Cyanobacteriota</taxon>
        <taxon>Cyanophyceae</taxon>
        <taxon>Synechococcales</taxon>
        <taxon>Merismopediaceae</taxon>
        <taxon>Synechocystis</taxon>
    </lineage>
</organism>
<gene>
    <name evidence="2" type="ORF">IQ217_18725</name>
</gene>
<evidence type="ECO:0000313" key="2">
    <source>
        <dbReference type="EMBL" id="MBE9255821.1"/>
    </source>
</evidence>
<keyword evidence="1" id="KW-1133">Transmembrane helix</keyword>
<protein>
    <recommendedName>
        <fullName evidence="4">Glycine zipper family protein</fullName>
    </recommendedName>
</protein>
<keyword evidence="1" id="KW-0812">Transmembrane</keyword>
<keyword evidence="3" id="KW-1185">Reference proteome</keyword>
<dbReference type="Proteomes" id="UP000658720">
    <property type="component" value="Unassembled WGS sequence"/>
</dbReference>
<feature type="transmembrane region" description="Helical" evidence="1">
    <location>
        <begin position="53"/>
        <end position="76"/>
    </location>
</feature>
<dbReference type="EMBL" id="JADEVV010000112">
    <property type="protein sequence ID" value="MBE9255821.1"/>
    <property type="molecule type" value="Genomic_DNA"/>
</dbReference>
<sequence>MSGALAGAAIASILEGIESGDVKVLGITTMGSVLGAGFGASLGNVGVAMGGTAFGIGMGTMAVTGGIFALGAYQLIKMFVKDSPKESYGQIFYRMEEQISYEEFYVQALLELDPILQELTWYGKFNDLELNHELEQLRINLGLSNNPDHQIDQQWQTVDSQQELLQLKFELEEISQKKDTEENIFYHYGLPGINTNNKAIITVNLSRENWQSIELRHIENFPVYSLAISDDSRFLFSGHSDGCVRQC</sequence>
<proteinExistence type="predicted"/>
<comment type="caution">
    <text evidence="2">The sequence shown here is derived from an EMBL/GenBank/DDBJ whole genome shotgun (WGS) entry which is preliminary data.</text>
</comment>
<evidence type="ECO:0000256" key="1">
    <source>
        <dbReference type="SAM" id="Phobius"/>
    </source>
</evidence>
<reference evidence="2 3" key="1">
    <citation type="submission" date="2020-10" db="EMBL/GenBank/DDBJ databases">
        <authorList>
            <person name="Castelo-Branco R."/>
            <person name="Eusebio N."/>
            <person name="Adriana R."/>
            <person name="Vieira A."/>
            <person name="Brugerolle De Fraissinette N."/>
            <person name="Rezende De Castro R."/>
            <person name="Schneider M.P."/>
            <person name="Vasconcelos V."/>
            <person name="Leao P.N."/>
        </authorList>
    </citation>
    <scope>NUCLEOTIDE SEQUENCE [LARGE SCALE GENOMIC DNA]</scope>
    <source>
        <strain evidence="2 3">LEGE 00031</strain>
    </source>
</reference>